<evidence type="ECO:0000313" key="1">
    <source>
        <dbReference type="EMBL" id="KAF2631749.1"/>
    </source>
</evidence>
<reference evidence="1" key="1">
    <citation type="journal article" date="2020" name="Stud. Mycol.">
        <title>101 Dothideomycetes genomes: a test case for predicting lifestyles and emergence of pathogens.</title>
        <authorList>
            <person name="Haridas S."/>
            <person name="Albert R."/>
            <person name="Binder M."/>
            <person name="Bloem J."/>
            <person name="Labutti K."/>
            <person name="Salamov A."/>
            <person name="Andreopoulos B."/>
            <person name="Baker S."/>
            <person name="Barry K."/>
            <person name="Bills G."/>
            <person name="Bluhm B."/>
            <person name="Cannon C."/>
            <person name="Castanera R."/>
            <person name="Culley D."/>
            <person name="Daum C."/>
            <person name="Ezra D."/>
            <person name="Gonzalez J."/>
            <person name="Henrissat B."/>
            <person name="Kuo A."/>
            <person name="Liang C."/>
            <person name="Lipzen A."/>
            <person name="Lutzoni F."/>
            <person name="Magnuson J."/>
            <person name="Mondo S."/>
            <person name="Nolan M."/>
            <person name="Ohm R."/>
            <person name="Pangilinan J."/>
            <person name="Park H.-J."/>
            <person name="Ramirez L."/>
            <person name="Alfaro M."/>
            <person name="Sun H."/>
            <person name="Tritt A."/>
            <person name="Yoshinaga Y."/>
            <person name="Zwiers L.-H."/>
            <person name="Turgeon B."/>
            <person name="Goodwin S."/>
            <person name="Spatafora J."/>
            <person name="Crous P."/>
            <person name="Grigoriev I."/>
        </authorList>
    </citation>
    <scope>NUCLEOTIDE SEQUENCE</scope>
    <source>
        <strain evidence="1">CBS 525.71</strain>
    </source>
</reference>
<comment type="caution">
    <text evidence="1">The sequence shown here is derived from an EMBL/GenBank/DDBJ whole genome shotgun (WGS) entry which is preliminary data.</text>
</comment>
<name>A0ACB6SEQ6_9PLEO</name>
<sequence length="115" mass="13824">MCIMKTYETRGPGVMDPPPRRGNYTSHPPAGVVRLPRDWRRSASYSDEGRRSQPRVIEYYEEPRASRRSVSRTRRVSDFRRSDVRRSDLEFREPRRSTGYVDEREVRREVSRTRY</sequence>
<dbReference type="Proteomes" id="UP000799754">
    <property type="component" value="Unassembled WGS sequence"/>
</dbReference>
<protein>
    <submittedName>
        <fullName evidence="1">Uncharacterized protein</fullName>
    </submittedName>
</protein>
<keyword evidence="2" id="KW-1185">Reference proteome</keyword>
<gene>
    <name evidence="1" type="ORF">BU25DRAFT_418507</name>
</gene>
<organism evidence="1 2">
    <name type="scientific">Macroventuria anomochaeta</name>
    <dbReference type="NCBI Taxonomy" id="301207"/>
    <lineage>
        <taxon>Eukaryota</taxon>
        <taxon>Fungi</taxon>
        <taxon>Dikarya</taxon>
        <taxon>Ascomycota</taxon>
        <taxon>Pezizomycotina</taxon>
        <taxon>Dothideomycetes</taxon>
        <taxon>Pleosporomycetidae</taxon>
        <taxon>Pleosporales</taxon>
        <taxon>Pleosporineae</taxon>
        <taxon>Didymellaceae</taxon>
        <taxon>Macroventuria</taxon>
    </lineage>
</organism>
<dbReference type="EMBL" id="MU006704">
    <property type="protein sequence ID" value="KAF2631749.1"/>
    <property type="molecule type" value="Genomic_DNA"/>
</dbReference>
<evidence type="ECO:0000313" key="2">
    <source>
        <dbReference type="Proteomes" id="UP000799754"/>
    </source>
</evidence>
<proteinExistence type="predicted"/>
<accession>A0ACB6SEQ6</accession>